<accession>A0AAV0XXG0</accession>
<organism evidence="1 2">
    <name type="scientific">Macrosiphum euphorbiae</name>
    <name type="common">potato aphid</name>
    <dbReference type="NCBI Taxonomy" id="13131"/>
    <lineage>
        <taxon>Eukaryota</taxon>
        <taxon>Metazoa</taxon>
        <taxon>Ecdysozoa</taxon>
        <taxon>Arthropoda</taxon>
        <taxon>Hexapoda</taxon>
        <taxon>Insecta</taxon>
        <taxon>Pterygota</taxon>
        <taxon>Neoptera</taxon>
        <taxon>Paraneoptera</taxon>
        <taxon>Hemiptera</taxon>
        <taxon>Sternorrhyncha</taxon>
        <taxon>Aphidomorpha</taxon>
        <taxon>Aphidoidea</taxon>
        <taxon>Aphididae</taxon>
        <taxon>Macrosiphini</taxon>
        <taxon>Macrosiphum</taxon>
    </lineage>
</organism>
<sequence>MEILSSELGKWTKSMLVDFILSKSLPSGIKLSDELSQKLFSPTDPVMPPSNSLDVANILQSIVSELKTLSESNLKMHDKLNRLGMTGSTDNVVKHRPPIVTMQATQPTSGSKISAAKRPLPTESTKFIIGSGNQKPTKISAAPIRKHSDIFVSRLDPHVTTEMLKTELFPTLDDITITQLTTKHPTYASFHIQLPLQNLNEVLEPSFWPEGVIVKRFWRRLQPGMSLNSAPKNL</sequence>
<protein>
    <submittedName>
        <fullName evidence="1">Uncharacterized protein</fullName>
    </submittedName>
</protein>
<reference evidence="1 2" key="1">
    <citation type="submission" date="2023-01" db="EMBL/GenBank/DDBJ databases">
        <authorList>
            <person name="Whitehead M."/>
        </authorList>
    </citation>
    <scope>NUCLEOTIDE SEQUENCE [LARGE SCALE GENOMIC DNA]</scope>
</reference>
<dbReference type="EMBL" id="CARXXK010001085">
    <property type="protein sequence ID" value="CAI6373230.1"/>
    <property type="molecule type" value="Genomic_DNA"/>
</dbReference>
<name>A0AAV0XXG0_9HEMI</name>
<comment type="caution">
    <text evidence="1">The sequence shown here is derived from an EMBL/GenBank/DDBJ whole genome shotgun (WGS) entry which is preliminary data.</text>
</comment>
<evidence type="ECO:0000313" key="1">
    <source>
        <dbReference type="EMBL" id="CAI6373230.1"/>
    </source>
</evidence>
<dbReference type="Proteomes" id="UP001160148">
    <property type="component" value="Unassembled WGS sequence"/>
</dbReference>
<proteinExistence type="predicted"/>
<dbReference type="AlphaFoldDB" id="A0AAV0XXG0"/>
<gene>
    <name evidence="1" type="ORF">MEUPH1_LOCUS27009</name>
</gene>
<evidence type="ECO:0000313" key="2">
    <source>
        <dbReference type="Proteomes" id="UP001160148"/>
    </source>
</evidence>
<keyword evidence="2" id="KW-1185">Reference proteome</keyword>